<sequence length="444" mass="47916">MDEEAATDGPRRLHIFTPLVEAPKRFARFISTTPGLLSVVSVILVAAILAAGGAMAASSGDRQDELSTMVNRSEPVSFSAQELYNSLSVADAVATTGFLTDPSRTADTRDPYRRALDTASRAVVRASNGIDDPSSREMSLILEIQEKLPSYVSLVTEAGANNRQGFPLGAAYITQASSMMQEELLPAAAELYDRTSSSVVAQQHRLTRPSWFALSGLLAAVLMLIVAQFWLAAWSNRRISVGYATATVLMSVALVWAGVSSLSTWHEGPRGVTGTSLPLQTLTSLRIEVQQARSTEVLGLVQRDYTSDNQNSFSDRVASIDAQLEQLRGAADGQDGRTRIDEAREALRTWDSAHAQMVSMVRQGDYSAAVRATVGDDDNGVSESFTALDNDLESLIGNSREQLRDYLADAGAAASRVNLLVLVLSLLSILCVIQGTRPRLQEYL</sequence>
<dbReference type="EMBL" id="CP024988">
    <property type="protein sequence ID" value="AWT27037.1"/>
    <property type="molecule type" value="Genomic_DNA"/>
</dbReference>
<dbReference type="KEGG" id="cpre:Csp1_22870"/>
<evidence type="ECO:0000313" key="2">
    <source>
        <dbReference type="EMBL" id="AWT27037.1"/>
    </source>
</evidence>
<keyword evidence="1" id="KW-1133">Transmembrane helix</keyword>
<keyword evidence="1" id="KW-0812">Transmembrane</keyword>
<proteinExistence type="predicted"/>
<feature type="transmembrane region" description="Helical" evidence="1">
    <location>
        <begin position="239"/>
        <end position="259"/>
    </location>
</feature>
<dbReference type="Proteomes" id="UP000247696">
    <property type="component" value="Chromosome"/>
</dbReference>
<protein>
    <recommendedName>
        <fullName evidence="4">Chemotaxis methyl-accepting receptor HlyB-like 4HB MCP domain-containing protein</fullName>
    </recommendedName>
</protein>
<dbReference type="OrthoDB" id="3218196at2"/>
<accession>A0A2Z3YY69</accession>
<keyword evidence="1" id="KW-0472">Membrane</keyword>
<feature type="transmembrane region" description="Helical" evidence="1">
    <location>
        <begin position="211"/>
        <end position="233"/>
    </location>
</feature>
<reference evidence="3" key="1">
    <citation type="submission" date="2017-11" db="EMBL/GenBank/DDBJ databases">
        <title>Otitis media/interna in a cat caused by the recently described species Corynebacterium provencense.</title>
        <authorList>
            <person name="Kittl S."/>
            <person name="Brodard I."/>
            <person name="Rychener L."/>
            <person name="Jores J."/>
            <person name="Roosje P."/>
            <person name="Gobeli Brawand S."/>
        </authorList>
    </citation>
    <scope>NUCLEOTIDE SEQUENCE [LARGE SCALE GENOMIC DNA]</scope>
    <source>
        <strain evidence="3">17KM38</strain>
    </source>
</reference>
<dbReference type="AlphaFoldDB" id="A0A2Z3YY69"/>
<evidence type="ECO:0000313" key="3">
    <source>
        <dbReference type="Proteomes" id="UP000247696"/>
    </source>
</evidence>
<evidence type="ECO:0008006" key="4">
    <source>
        <dbReference type="Google" id="ProtNLM"/>
    </source>
</evidence>
<keyword evidence="3" id="KW-1185">Reference proteome</keyword>
<name>A0A2Z3YY69_9CORY</name>
<feature type="transmembrane region" description="Helical" evidence="1">
    <location>
        <begin position="35"/>
        <end position="57"/>
    </location>
</feature>
<gene>
    <name evidence="2" type="ORF">Csp1_22870</name>
</gene>
<dbReference type="STRING" id="1737425.GCA_900049755_02872"/>
<feature type="transmembrane region" description="Helical" evidence="1">
    <location>
        <begin position="417"/>
        <end position="436"/>
    </location>
</feature>
<evidence type="ECO:0000256" key="1">
    <source>
        <dbReference type="SAM" id="Phobius"/>
    </source>
</evidence>
<organism evidence="2 3">
    <name type="scientific">Corynebacterium provencense</name>
    <dbReference type="NCBI Taxonomy" id="1737425"/>
    <lineage>
        <taxon>Bacteria</taxon>
        <taxon>Bacillati</taxon>
        <taxon>Actinomycetota</taxon>
        <taxon>Actinomycetes</taxon>
        <taxon>Mycobacteriales</taxon>
        <taxon>Corynebacteriaceae</taxon>
        <taxon>Corynebacterium</taxon>
    </lineage>
</organism>